<proteinExistence type="predicted"/>
<dbReference type="EMBL" id="BAAATA010000025">
    <property type="protein sequence ID" value="GAA2498465.1"/>
    <property type="molecule type" value="Genomic_DNA"/>
</dbReference>
<comment type="caution">
    <text evidence="1">The sequence shown here is derived from an EMBL/GenBank/DDBJ whole genome shotgun (WGS) entry which is preliminary data.</text>
</comment>
<keyword evidence="2" id="KW-1185">Reference proteome</keyword>
<reference evidence="2" key="1">
    <citation type="journal article" date="2019" name="Int. J. Syst. Evol. Microbiol.">
        <title>The Global Catalogue of Microorganisms (GCM) 10K type strain sequencing project: providing services to taxonomists for standard genome sequencing and annotation.</title>
        <authorList>
            <consortium name="The Broad Institute Genomics Platform"/>
            <consortium name="The Broad Institute Genome Sequencing Center for Infectious Disease"/>
            <person name="Wu L."/>
            <person name="Ma J."/>
        </authorList>
    </citation>
    <scope>NUCLEOTIDE SEQUENCE [LARGE SCALE GENOMIC DNA]</scope>
    <source>
        <strain evidence="2">JCM 6307</strain>
    </source>
</reference>
<protein>
    <submittedName>
        <fullName evidence="1">Uncharacterized protein</fullName>
    </submittedName>
</protein>
<evidence type="ECO:0000313" key="2">
    <source>
        <dbReference type="Proteomes" id="UP001501358"/>
    </source>
</evidence>
<gene>
    <name evidence="1" type="ORF">GCM10010406_38740</name>
</gene>
<dbReference type="Proteomes" id="UP001501358">
    <property type="component" value="Unassembled WGS sequence"/>
</dbReference>
<accession>A0ABP5ZHX2</accession>
<sequence>MAHLRSAARGEWVTNEKRLLERAGLRETDRILTGLTTEPGVLTAALDRAAELFEAAVEAAARTV</sequence>
<name>A0ABP5ZHX2_9ACTN</name>
<evidence type="ECO:0000313" key="1">
    <source>
        <dbReference type="EMBL" id="GAA2498465.1"/>
    </source>
</evidence>
<organism evidence="1 2">
    <name type="scientific">Streptomyces thermolineatus</name>
    <dbReference type="NCBI Taxonomy" id="44033"/>
    <lineage>
        <taxon>Bacteria</taxon>
        <taxon>Bacillati</taxon>
        <taxon>Actinomycetota</taxon>
        <taxon>Actinomycetes</taxon>
        <taxon>Kitasatosporales</taxon>
        <taxon>Streptomycetaceae</taxon>
        <taxon>Streptomyces</taxon>
    </lineage>
</organism>